<dbReference type="OrthoDB" id="9786294at2"/>
<accession>A0A219B1Q5</accession>
<keyword evidence="4" id="KW-1185">Reference proteome</keyword>
<name>A0A219B1Q5_9SPHN</name>
<dbReference type="AlphaFoldDB" id="A0A219B1Q5"/>
<dbReference type="SUPFAM" id="SSF46565">
    <property type="entry name" value="Chaperone J-domain"/>
    <property type="match status" value="1"/>
</dbReference>
<dbReference type="RefSeq" id="WP_088710851.1">
    <property type="nucleotide sequence ID" value="NZ_NFZT01000001.1"/>
</dbReference>
<feature type="region of interest" description="Disordered" evidence="1">
    <location>
        <begin position="74"/>
        <end position="105"/>
    </location>
</feature>
<dbReference type="InterPro" id="IPR036869">
    <property type="entry name" value="J_dom_sf"/>
</dbReference>
<protein>
    <submittedName>
        <fullName evidence="3">Molecular chaperone DnaJ</fullName>
    </submittedName>
</protein>
<dbReference type="SMART" id="SM00271">
    <property type="entry name" value="DnaJ"/>
    <property type="match status" value="1"/>
</dbReference>
<dbReference type="Pfam" id="PF00226">
    <property type="entry name" value="DnaJ"/>
    <property type="match status" value="1"/>
</dbReference>
<feature type="domain" description="J" evidence="2">
    <location>
        <begin position="111"/>
        <end position="180"/>
    </location>
</feature>
<evidence type="ECO:0000313" key="4">
    <source>
        <dbReference type="Proteomes" id="UP000198462"/>
    </source>
</evidence>
<dbReference type="PANTHER" id="PTHR24074">
    <property type="entry name" value="CO-CHAPERONE PROTEIN DJLA"/>
    <property type="match status" value="1"/>
</dbReference>
<dbReference type="Proteomes" id="UP000198462">
    <property type="component" value="Unassembled WGS sequence"/>
</dbReference>
<dbReference type="InterPro" id="IPR050817">
    <property type="entry name" value="DjlA_DnaK_co-chaperone"/>
</dbReference>
<dbReference type="EMBL" id="NFZT01000001">
    <property type="protein sequence ID" value="OWV32053.1"/>
    <property type="molecule type" value="Genomic_DNA"/>
</dbReference>
<reference evidence="4" key="1">
    <citation type="submission" date="2017-05" db="EMBL/GenBank/DDBJ databases">
        <authorList>
            <person name="Lin X."/>
        </authorList>
    </citation>
    <scope>NUCLEOTIDE SEQUENCE [LARGE SCALE GENOMIC DNA]</scope>
    <source>
        <strain evidence="4">JLT2012</strain>
    </source>
</reference>
<dbReference type="InterPro" id="IPR001623">
    <property type="entry name" value="DnaJ_domain"/>
</dbReference>
<organism evidence="3 4">
    <name type="scientific">Pacificimonas flava</name>
    <dbReference type="NCBI Taxonomy" id="1234595"/>
    <lineage>
        <taxon>Bacteria</taxon>
        <taxon>Pseudomonadati</taxon>
        <taxon>Pseudomonadota</taxon>
        <taxon>Alphaproteobacteria</taxon>
        <taxon>Sphingomonadales</taxon>
        <taxon>Sphingosinicellaceae</taxon>
        <taxon>Pacificimonas</taxon>
    </lineage>
</organism>
<dbReference type="Gene3D" id="1.10.287.110">
    <property type="entry name" value="DnaJ domain"/>
    <property type="match status" value="1"/>
</dbReference>
<dbReference type="PROSITE" id="PS50076">
    <property type="entry name" value="DNAJ_2"/>
    <property type="match status" value="1"/>
</dbReference>
<gene>
    <name evidence="3" type="ORF">B5C34_00315</name>
</gene>
<evidence type="ECO:0000259" key="2">
    <source>
        <dbReference type="PROSITE" id="PS50076"/>
    </source>
</evidence>
<dbReference type="STRING" id="1234595.C725_1537"/>
<dbReference type="CDD" id="cd06257">
    <property type="entry name" value="DnaJ"/>
    <property type="match status" value="1"/>
</dbReference>
<comment type="caution">
    <text evidence="3">The sequence shown here is derived from an EMBL/GenBank/DDBJ whole genome shotgun (WGS) entry which is preliminary data.</text>
</comment>
<evidence type="ECO:0000256" key="1">
    <source>
        <dbReference type="SAM" id="MobiDB-lite"/>
    </source>
</evidence>
<sequence length="180" mass="20591">MAPRKSWGFPRWGDYDAKGFEAATVRLCDRHGCEEKGDFPAPKSPNSKDRWYFCQKHAAEYNKNWNYFEGLTKEQKAQREAEEAAAASHSQSAQWGWAGSGDGSRSRAEMDALELFELDPDAEFTAVKLAYRKWAKDNHPDRHPGDREAEKRFQAGQAAYEILKRAEDMKVWKGPDGEQD</sequence>
<feature type="compositionally biased region" description="Low complexity" evidence="1">
    <location>
        <begin position="84"/>
        <end position="94"/>
    </location>
</feature>
<proteinExistence type="predicted"/>
<evidence type="ECO:0000313" key="3">
    <source>
        <dbReference type="EMBL" id="OWV32053.1"/>
    </source>
</evidence>
<dbReference type="PRINTS" id="PR00625">
    <property type="entry name" value="JDOMAIN"/>
</dbReference>